<reference evidence="2 3" key="1">
    <citation type="submission" date="2024-06" db="EMBL/GenBank/DDBJ databases">
        <title>The Natural Products Discovery Center: Release of the First 8490 Sequenced Strains for Exploring Actinobacteria Biosynthetic Diversity.</title>
        <authorList>
            <person name="Kalkreuter E."/>
            <person name="Kautsar S.A."/>
            <person name="Yang D."/>
            <person name="Bader C.D."/>
            <person name="Teijaro C.N."/>
            <person name="Fluegel L."/>
            <person name="Davis C.M."/>
            <person name="Simpson J.R."/>
            <person name="Lauterbach L."/>
            <person name="Steele A.D."/>
            <person name="Gui C."/>
            <person name="Meng S."/>
            <person name="Li G."/>
            <person name="Viehrig K."/>
            <person name="Ye F."/>
            <person name="Su P."/>
            <person name="Kiefer A.F."/>
            <person name="Nichols A."/>
            <person name="Cepeda A.J."/>
            <person name="Yan W."/>
            <person name="Fan B."/>
            <person name="Jiang Y."/>
            <person name="Adhikari A."/>
            <person name="Zheng C.-J."/>
            <person name="Schuster L."/>
            <person name="Cowan T.M."/>
            <person name="Smanski M.J."/>
            <person name="Chevrette M.G."/>
            <person name="De Carvalho L.P.S."/>
            <person name="Shen B."/>
        </authorList>
    </citation>
    <scope>NUCLEOTIDE SEQUENCE [LARGE SCALE GENOMIC DNA]</scope>
    <source>
        <strain evidence="2 3">NPDC048946</strain>
    </source>
</reference>
<evidence type="ECO:0000313" key="3">
    <source>
        <dbReference type="Proteomes" id="UP001551482"/>
    </source>
</evidence>
<dbReference type="RefSeq" id="WP_358347141.1">
    <property type="nucleotide sequence ID" value="NZ_JBEZFP010000001.1"/>
</dbReference>
<dbReference type="InterPro" id="IPR036661">
    <property type="entry name" value="Luciferase-like_sf"/>
</dbReference>
<dbReference type="PANTHER" id="PTHR43244:SF2">
    <property type="entry name" value="CONSERVED HYPOTHETICAL ALANINE AND PROLINE-RICH PROTEIN"/>
    <property type="match status" value="1"/>
</dbReference>
<dbReference type="SUPFAM" id="SSF51679">
    <property type="entry name" value="Bacterial luciferase-like"/>
    <property type="match status" value="1"/>
</dbReference>
<keyword evidence="3" id="KW-1185">Reference proteome</keyword>
<evidence type="ECO:0000259" key="1">
    <source>
        <dbReference type="Pfam" id="PF00296"/>
    </source>
</evidence>
<organism evidence="2 3">
    <name type="scientific">Streptodolium elevatio</name>
    <dbReference type="NCBI Taxonomy" id="3157996"/>
    <lineage>
        <taxon>Bacteria</taxon>
        <taxon>Bacillati</taxon>
        <taxon>Actinomycetota</taxon>
        <taxon>Actinomycetes</taxon>
        <taxon>Kitasatosporales</taxon>
        <taxon>Streptomycetaceae</taxon>
        <taxon>Streptodolium</taxon>
    </lineage>
</organism>
<dbReference type="CDD" id="cd01097">
    <property type="entry name" value="Tetrahydromethanopterin_reductase"/>
    <property type="match status" value="1"/>
</dbReference>
<protein>
    <submittedName>
        <fullName evidence="2">LLM class flavin-dependent oxidoreductase</fullName>
    </submittedName>
</protein>
<proteinExistence type="predicted"/>
<dbReference type="EMBL" id="JBEZFP010000001">
    <property type="protein sequence ID" value="MEU8132018.1"/>
    <property type="molecule type" value="Genomic_DNA"/>
</dbReference>
<gene>
    <name evidence="2" type="ORF">AB0C36_00755</name>
</gene>
<dbReference type="Proteomes" id="UP001551482">
    <property type="component" value="Unassembled WGS sequence"/>
</dbReference>
<dbReference type="Gene3D" id="3.20.20.30">
    <property type="entry name" value="Luciferase-like domain"/>
    <property type="match status" value="1"/>
</dbReference>
<accession>A0ABV3D8E7</accession>
<sequence length="346" mass="37119">MTRLRITYGPWGETLGELRDAAAAAEDAGAKVLWVPELHRSATIAAAAIAEATDTAHIGTGIALAFARSPTTTALEALDLDELTDGRFILGLGSGVRRLNEDWHGVDFEHPVRRLAETVACIRAFTEQCTTGEPIHAGGDLARLRIRGYQRPFPVRRPRIPVYLAGVGPAMTRCAARVGDGWISHELCSPAYLKDRLLPRVDEGLRQSGRERADFDVVVSACCSIDRDRDTARGRAAGLVGFYASVRTYADLFDFHGLGAEQAAVVDRFRAGAGADGLAGAVPARMTDALTLTGPLAEVRDRVLAYEGLADTVKLTPPTHGLSAPEIRAAQERVIALIAELSRECS</sequence>
<dbReference type="InterPro" id="IPR011251">
    <property type="entry name" value="Luciferase-like_dom"/>
</dbReference>
<dbReference type="PANTHER" id="PTHR43244">
    <property type="match status" value="1"/>
</dbReference>
<dbReference type="Pfam" id="PF00296">
    <property type="entry name" value="Bac_luciferase"/>
    <property type="match status" value="1"/>
</dbReference>
<comment type="caution">
    <text evidence="2">The sequence shown here is derived from an EMBL/GenBank/DDBJ whole genome shotgun (WGS) entry which is preliminary data.</text>
</comment>
<evidence type="ECO:0000313" key="2">
    <source>
        <dbReference type="EMBL" id="MEU8132018.1"/>
    </source>
</evidence>
<dbReference type="InterPro" id="IPR050564">
    <property type="entry name" value="F420-G6PD/mer"/>
</dbReference>
<feature type="domain" description="Luciferase-like" evidence="1">
    <location>
        <begin position="13"/>
        <end position="309"/>
    </location>
</feature>
<name>A0ABV3D8E7_9ACTN</name>